<accession>A0A225WKI9</accession>
<keyword evidence="5" id="KW-0067">ATP-binding</keyword>
<dbReference type="Proteomes" id="UP000198211">
    <property type="component" value="Unassembled WGS sequence"/>
</dbReference>
<dbReference type="Pfam" id="PF00005">
    <property type="entry name" value="ABC_tran"/>
    <property type="match status" value="1"/>
</dbReference>
<dbReference type="SMART" id="SM00382">
    <property type="entry name" value="AAA"/>
    <property type="match status" value="1"/>
</dbReference>
<keyword evidence="3 9" id="KW-0812">Transmembrane</keyword>
<dbReference type="GO" id="GO:0005524">
    <property type="term" value="F:ATP binding"/>
    <property type="evidence" value="ECO:0007669"/>
    <property type="project" value="UniProtKB-KW"/>
</dbReference>
<dbReference type="GO" id="GO:0016887">
    <property type="term" value="F:ATP hydrolysis activity"/>
    <property type="evidence" value="ECO:0007669"/>
    <property type="project" value="InterPro"/>
</dbReference>
<keyword evidence="6 9" id="KW-1133">Transmembrane helix</keyword>
<reference evidence="12" key="1">
    <citation type="submission" date="2017-03" db="EMBL/GenBank/DDBJ databases">
        <title>Phytopthora megakarya and P. palmivora, two closely related causual agents of cacao black pod achieved similar genome size and gene model numbers by different mechanisms.</title>
        <authorList>
            <person name="Ali S."/>
            <person name="Shao J."/>
            <person name="Larry D.J."/>
            <person name="Kronmiller B."/>
            <person name="Shen D."/>
            <person name="Strem M.D."/>
            <person name="Melnick R.L."/>
            <person name="Guiltinan M.J."/>
            <person name="Tyler B.M."/>
            <person name="Meinhardt L.W."/>
            <person name="Bailey B.A."/>
        </authorList>
    </citation>
    <scope>NUCLEOTIDE SEQUENCE [LARGE SCALE GENOMIC DNA]</scope>
    <source>
        <strain evidence="12">zdho120</strain>
    </source>
</reference>
<evidence type="ECO:0000256" key="5">
    <source>
        <dbReference type="ARBA" id="ARBA00022840"/>
    </source>
</evidence>
<evidence type="ECO:0000259" key="10">
    <source>
        <dbReference type="PROSITE" id="PS50893"/>
    </source>
</evidence>
<dbReference type="SUPFAM" id="SSF52540">
    <property type="entry name" value="P-loop containing nucleoside triphosphate hydrolases"/>
    <property type="match status" value="1"/>
</dbReference>
<dbReference type="EMBL" id="NBNE01000743">
    <property type="protein sequence ID" value="OWZ17507.1"/>
    <property type="molecule type" value="Genomic_DNA"/>
</dbReference>
<comment type="caution">
    <text evidence="11">The sequence shown here is derived from an EMBL/GenBank/DDBJ whole genome shotgun (WGS) entry which is preliminary data.</text>
</comment>
<sequence length="696" mass="77149">MASSASPTSSVSTLRWRAVQGKNGPGSLGFGTGNEEIYKKLDRDDAKDDGNCRLLLPEAPQLTLEWQNLALRVSVANEPGVTEKVILHDANVILHDANGVAKPGELLAIMGPSGAGKSSLLDCLSGRNVNVEGEILVNGVQGWTPKLRKLVAYAMQDELFHSTLTVREHLVFQARLRLGGQVSKKQCLDRVNAVIEELGLTACRDTLIGERLLRGISGGEKKRLAFASEILTNPAVLFVDEPTSGLDSCMARAVVEQLKKLAAKRTVVTAIHQPSSEVYALFDRLYLLVDGATVFEGSACNAIAHFATLGLPCPQFMNPADHFMEQLVVLERASDNEGLARVQRLKDVWAGKLRKQDVWAGKLRKQPQQVSRGETRAGICTTKLKSVDQVDVVIFEVEGRDDQGAEYDYESGQLPLWGQVEVLAHRNWLRLVRDPMAFRLQVLQTLIFSFLLGLIYFQLQVDQKGMRNFSGAFFYIVTDQVYSASMPAIISVPLELPIVYRELDVGLYRIGAWFLAKNLCELPSQLALPTLNLIPIYVLMFGFFGPGFFMFMQMLALLMAMNSSCVAFGYAISCICRRVDIAPIVGNIMIMPLLLLGGMFVDPERVPVMFRWLELVTPFKYGYFGFMRAFWRNVSNVPCNLEDTTAECSLMTGSDVLEGYNIPDQSVWGDVCSLIALSLLFRLLGLVALHFSVHHR</sequence>
<evidence type="ECO:0000256" key="3">
    <source>
        <dbReference type="ARBA" id="ARBA00022692"/>
    </source>
</evidence>
<evidence type="ECO:0000256" key="2">
    <source>
        <dbReference type="ARBA" id="ARBA00022448"/>
    </source>
</evidence>
<dbReference type="Pfam" id="PF19055">
    <property type="entry name" value="ABC2_membrane_7"/>
    <property type="match status" value="1"/>
</dbReference>
<gene>
    <name evidence="11" type="ORF">PHMEG_0008547</name>
</gene>
<dbReference type="InterPro" id="IPR017871">
    <property type="entry name" value="ABC_transporter-like_CS"/>
</dbReference>
<evidence type="ECO:0000256" key="1">
    <source>
        <dbReference type="ARBA" id="ARBA00004141"/>
    </source>
</evidence>
<dbReference type="CDD" id="cd03213">
    <property type="entry name" value="ABCG_EPDR"/>
    <property type="match status" value="1"/>
</dbReference>
<keyword evidence="2" id="KW-0813">Transport</keyword>
<dbReference type="InterPro" id="IPR003439">
    <property type="entry name" value="ABC_transporter-like_ATP-bd"/>
</dbReference>
<feature type="compositionally biased region" description="Low complexity" evidence="8">
    <location>
        <begin position="1"/>
        <end position="13"/>
    </location>
</feature>
<dbReference type="GO" id="GO:0016020">
    <property type="term" value="C:membrane"/>
    <property type="evidence" value="ECO:0007669"/>
    <property type="project" value="UniProtKB-SubCell"/>
</dbReference>
<dbReference type="InterPro" id="IPR043926">
    <property type="entry name" value="ABCG_dom"/>
</dbReference>
<dbReference type="InterPro" id="IPR027417">
    <property type="entry name" value="P-loop_NTPase"/>
</dbReference>
<feature type="domain" description="ABC transporter" evidence="10">
    <location>
        <begin position="64"/>
        <end position="315"/>
    </location>
</feature>
<comment type="subcellular location">
    <subcellularLocation>
        <location evidence="1">Membrane</location>
        <topology evidence="1">Multi-pass membrane protein</topology>
    </subcellularLocation>
</comment>
<proteinExistence type="predicted"/>
<dbReference type="OrthoDB" id="190880at2759"/>
<feature type="transmembrane region" description="Helical" evidence="9">
    <location>
        <begin position="436"/>
        <end position="457"/>
    </location>
</feature>
<feature type="transmembrane region" description="Helical" evidence="9">
    <location>
        <begin position="584"/>
        <end position="601"/>
    </location>
</feature>
<dbReference type="InterPro" id="IPR050352">
    <property type="entry name" value="ABCG_transporters"/>
</dbReference>
<dbReference type="PANTHER" id="PTHR48041:SF139">
    <property type="entry name" value="PROTEIN SCARLET"/>
    <property type="match status" value="1"/>
</dbReference>
<dbReference type="Gene3D" id="3.40.50.300">
    <property type="entry name" value="P-loop containing nucleotide triphosphate hydrolases"/>
    <property type="match status" value="1"/>
</dbReference>
<dbReference type="AlphaFoldDB" id="A0A225WKI9"/>
<keyword evidence="4" id="KW-0547">Nucleotide-binding</keyword>
<dbReference type="PANTHER" id="PTHR48041">
    <property type="entry name" value="ABC TRANSPORTER G FAMILY MEMBER 28"/>
    <property type="match status" value="1"/>
</dbReference>
<dbReference type="Pfam" id="PF01061">
    <property type="entry name" value="ABC2_membrane"/>
    <property type="match status" value="1"/>
</dbReference>
<evidence type="ECO:0000256" key="7">
    <source>
        <dbReference type="ARBA" id="ARBA00023136"/>
    </source>
</evidence>
<dbReference type="STRING" id="4795.A0A225WKI9"/>
<feature type="region of interest" description="Disordered" evidence="8">
    <location>
        <begin position="1"/>
        <end position="20"/>
    </location>
</feature>
<evidence type="ECO:0000256" key="8">
    <source>
        <dbReference type="SAM" id="MobiDB-lite"/>
    </source>
</evidence>
<evidence type="ECO:0000256" key="9">
    <source>
        <dbReference type="SAM" id="Phobius"/>
    </source>
</evidence>
<name>A0A225WKI9_9STRA</name>
<dbReference type="FunFam" id="3.40.50.300:FF:001480">
    <property type="entry name" value="ABC transporter"/>
    <property type="match status" value="1"/>
</dbReference>
<dbReference type="PROSITE" id="PS50893">
    <property type="entry name" value="ABC_TRANSPORTER_2"/>
    <property type="match status" value="1"/>
</dbReference>
<feature type="transmembrane region" description="Helical" evidence="9">
    <location>
        <begin position="667"/>
        <end position="691"/>
    </location>
</feature>
<evidence type="ECO:0000313" key="12">
    <source>
        <dbReference type="Proteomes" id="UP000198211"/>
    </source>
</evidence>
<organism evidence="11 12">
    <name type="scientific">Phytophthora megakarya</name>
    <dbReference type="NCBI Taxonomy" id="4795"/>
    <lineage>
        <taxon>Eukaryota</taxon>
        <taxon>Sar</taxon>
        <taxon>Stramenopiles</taxon>
        <taxon>Oomycota</taxon>
        <taxon>Peronosporomycetes</taxon>
        <taxon>Peronosporales</taxon>
        <taxon>Peronosporaceae</taxon>
        <taxon>Phytophthora</taxon>
    </lineage>
</organism>
<dbReference type="InterPro" id="IPR013525">
    <property type="entry name" value="ABC2_TM"/>
</dbReference>
<keyword evidence="7 9" id="KW-0472">Membrane</keyword>
<protein>
    <submittedName>
        <fullName evidence="11">ABC transporter</fullName>
    </submittedName>
</protein>
<keyword evidence="12" id="KW-1185">Reference proteome</keyword>
<evidence type="ECO:0000256" key="6">
    <source>
        <dbReference type="ARBA" id="ARBA00022989"/>
    </source>
</evidence>
<dbReference type="GO" id="GO:0140359">
    <property type="term" value="F:ABC-type transporter activity"/>
    <property type="evidence" value="ECO:0007669"/>
    <property type="project" value="InterPro"/>
</dbReference>
<dbReference type="InterPro" id="IPR003593">
    <property type="entry name" value="AAA+_ATPase"/>
</dbReference>
<evidence type="ECO:0000256" key="4">
    <source>
        <dbReference type="ARBA" id="ARBA00022741"/>
    </source>
</evidence>
<dbReference type="PROSITE" id="PS00211">
    <property type="entry name" value="ABC_TRANSPORTER_1"/>
    <property type="match status" value="1"/>
</dbReference>
<evidence type="ECO:0000313" key="11">
    <source>
        <dbReference type="EMBL" id="OWZ17507.1"/>
    </source>
</evidence>